<feature type="transmembrane region" description="Helical" evidence="1">
    <location>
        <begin position="22"/>
        <end position="40"/>
    </location>
</feature>
<dbReference type="RefSeq" id="WP_367406378.1">
    <property type="nucleotide sequence ID" value="NZ_JARNBH010000006.1"/>
</dbReference>
<keyword evidence="1" id="KW-0812">Transmembrane</keyword>
<comment type="caution">
    <text evidence="2">The sequence shown here is derived from an EMBL/GenBank/DDBJ whole genome shotgun (WGS) entry which is preliminary data.</text>
</comment>
<evidence type="ECO:0008006" key="4">
    <source>
        <dbReference type="Google" id="ProtNLM"/>
    </source>
</evidence>
<keyword evidence="1" id="KW-0472">Membrane</keyword>
<evidence type="ECO:0000256" key="1">
    <source>
        <dbReference type="SAM" id="Phobius"/>
    </source>
</evidence>
<dbReference type="AlphaFoldDB" id="A0AAW9N4J2"/>
<protein>
    <recommendedName>
        <fullName evidence="4">Transposase</fullName>
    </recommendedName>
</protein>
<dbReference type="EMBL" id="JARNBH010000006">
    <property type="protein sequence ID" value="MEC0272671.1"/>
    <property type="molecule type" value="Genomic_DNA"/>
</dbReference>
<gene>
    <name evidence="2" type="ORF">P4706_06250</name>
</gene>
<evidence type="ECO:0000313" key="3">
    <source>
        <dbReference type="Proteomes" id="UP001307168"/>
    </source>
</evidence>
<reference evidence="2 3" key="1">
    <citation type="submission" date="2023-03" db="EMBL/GenBank/DDBJ databases">
        <title>Bacillus Genome Sequencing.</title>
        <authorList>
            <person name="Dunlap C."/>
        </authorList>
    </citation>
    <scope>NUCLEOTIDE SEQUENCE [LARGE SCALE GENOMIC DNA]</scope>
    <source>
        <strain evidence="2 3">B-41290</strain>
    </source>
</reference>
<accession>A0AAW9N4J2</accession>
<keyword evidence="1" id="KW-1133">Transmembrane helix</keyword>
<organism evidence="2 3">
    <name type="scientific">Peribacillus castrilensis</name>
    <dbReference type="NCBI Taxonomy" id="2897690"/>
    <lineage>
        <taxon>Bacteria</taxon>
        <taxon>Bacillati</taxon>
        <taxon>Bacillota</taxon>
        <taxon>Bacilli</taxon>
        <taxon>Bacillales</taxon>
        <taxon>Bacillaceae</taxon>
        <taxon>Peribacillus</taxon>
    </lineage>
</organism>
<proteinExistence type="predicted"/>
<sequence length="66" mass="8040">MKFALIKSVRFKRQKWGLEQKIMAYYVNFALKVLNFIAFFKKKHYFFEKMKSWHGTCLLNKGEVKT</sequence>
<dbReference type="Proteomes" id="UP001307168">
    <property type="component" value="Unassembled WGS sequence"/>
</dbReference>
<evidence type="ECO:0000313" key="2">
    <source>
        <dbReference type="EMBL" id="MEC0272671.1"/>
    </source>
</evidence>
<keyword evidence="3" id="KW-1185">Reference proteome</keyword>
<name>A0AAW9N4J2_9BACI</name>